<reference evidence="1 2" key="1">
    <citation type="submission" date="2021-03" db="EMBL/GenBank/DDBJ databases">
        <title>Genomic Encyclopedia of Type Strains, Phase IV (KMG-IV): sequencing the most valuable type-strain genomes for metagenomic binning, comparative biology and taxonomic classification.</title>
        <authorList>
            <person name="Goeker M."/>
        </authorList>
    </citation>
    <scope>NUCLEOTIDE SEQUENCE [LARGE SCALE GENOMIC DNA]</scope>
    <source>
        <strain evidence="1 2">DSM 24950</strain>
    </source>
</reference>
<comment type="caution">
    <text evidence="1">The sequence shown here is derived from an EMBL/GenBank/DDBJ whole genome shotgun (WGS) entry which is preliminary data.</text>
</comment>
<dbReference type="EMBL" id="JAGGKV010000006">
    <property type="protein sequence ID" value="MBP1963505.1"/>
    <property type="molecule type" value="Genomic_DNA"/>
</dbReference>
<dbReference type="PROSITE" id="PS51257">
    <property type="entry name" value="PROKAR_LIPOPROTEIN"/>
    <property type="match status" value="1"/>
</dbReference>
<dbReference type="Proteomes" id="UP001519344">
    <property type="component" value="Unassembled WGS sequence"/>
</dbReference>
<proteinExistence type="predicted"/>
<protein>
    <submittedName>
        <fullName evidence="1">Uncharacterized protein</fullName>
    </submittedName>
</protein>
<evidence type="ECO:0000313" key="1">
    <source>
        <dbReference type="EMBL" id="MBP1963505.1"/>
    </source>
</evidence>
<name>A0ABS4HXY7_9BACL</name>
<gene>
    <name evidence="1" type="ORF">J2Z65_002724</name>
</gene>
<organism evidence="1 2">
    <name type="scientific">Paenibacillus aceris</name>
    <dbReference type="NCBI Taxonomy" id="869555"/>
    <lineage>
        <taxon>Bacteria</taxon>
        <taxon>Bacillati</taxon>
        <taxon>Bacillota</taxon>
        <taxon>Bacilli</taxon>
        <taxon>Bacillales</taxon>
        <taxon>Paenibacillaceae</taxon>
        <taxon>Paenibacillus</taxon>
    </lineage>
</organism>
<evidence type="ECO:0000313" key="2">
    <source>
        <dbReference type="Proteomes" id="UP001519344"/>
    </source>
</evidence>
<accession>A0ABS4HXY7</accession>
<sequence length="73" mass="8061">MHRLIVFSLLLVLLTSCSDTLDKEIVDSAPTKRAGTERTVLIDKSSNKNENNDVNLGNKIELLYSCGINVLTL</sequence>
<keyword evidence="2" id="KW-1185">Reference proteome</keyword>